<dbReference type="EMBL" id="JARQWQ010000051">
    <property type="protein sequence ID" value="KAK2557159.1"/>
    <property type="molecule type" value="Genomic_DNA"/>
</dbReference>
<gene>
    <name evidence="2" type="ORF">P5673_020638</name>
</gene>
<organism evidence="2 3">
    <name type="scientific">Acropora cervicornis</name>
    <name type="common">Staghorn coral</name>
    <dbReference type="NCBI Taxonomy" id="6130"/>
    <lineage>
        <taxon>Eukaryota</taxon>
        <taxon>Metazoa</taxon>
        <taxon>Cnidaria</taxon>
        <taxon>Anthozoa</taxon>
        <taxon>Hexacorallia</taxon>
        <taxon>Scleractinia</taxon>
        <taxon>Astrocoeniina</taxon>
        <taxon>Acroporidae</taxon>
        <taxon>Acropora</taxon>
    </lineage>
</organism>
<accession>A0AAD9Q9D8</accession>
<evidence type="ECO:0000313" key="2">
    <source>
        <dbReference type="EMBL" id="KAK2557159.1"/>
    </source>
</evidence>
<reference evidence="2" key="1">
    <citation type="journal article" date="2023" name="G3 (Bethesda)">
        <title>Whole genome assembly and annotation of the endangered Caribbean coral Acropora cervicornis.</title>
        <authorList>
            <person name="Selwyn J.D."/>
            <person name="Vollmer S.V."/>
        </authorList>
    </citation>
    <scope>NUCLEOTIDE SEQUENCE</scope>
    <source>
        <strain evidence="2">K2</strain>
    </source>
</reference>
<name>A0AAD9Q9D8_ACRCE</name>
<reference evidence="2" key="2">
    <citation type="journal article" date="2023" name="Science">
        <title>Genomic signatures of disease resistance in endangered staghorn corals.</title>
        <authorList>
            <person name="Vollmer S.V."/>
            <person name="Selwyn J.D."/>
            <person name="Despard B.A."/>
            <person name="Roesel C.L."/>
        </authorList>
    </citation>
    <scope>NUCLEOTIDE SEQUENCE</scope>
    <source>
        <strain evidence="2">K2</strain>
    </source>
</reference>
<comment type="caution">
    <text evidence="2">The sequence shown here is derived from an EMBL/GenBank/DDBJ whole genome shotgun (WGS) entry which is preliminary data.</text>
</comment>
<feature type="region of interest" description="Disordered" evidence="1">
    <location>
        <begin position="71"/>
        <end position="124"/>
    </location>
</feature>
<dbReference type="AlphaFoldDB" id="A0AAD9Q9D8"/>
<protein>
    <submittedName>
        <fullName evidence="2">Uncharacterized protein</fullName>
    </submittedName>
</protein>
<keyword evidence="3" id="KW-1185">Reference proteome</keyword>
<sequence>MVTKHDTIFGRELLSWKLWKYCGSTVEKSLRDLLKILERDCKARRGEAERGSGISPEYRELDQIMEGYLERRDEEEAKQGKESTEDRNKEGGDEGDRAMERLAQTKERNGNDEPRKKRHKSNETLDYLREAAERECKIRQDELEMKRKREEGTMATQKALLTQLRVQQQLQMQQQQQQQHQFMQMMLNSQQAQSRAIIELLRKGQ</sequence>
<evidence type="ECO:0000313" key="3">
    <source>
        <dbReference type="Proteomes" id="UP001249851"/>
    </source>
</evidence>
<dbReference type="Proteomes" id="UP001249851">
    <property type="component" value="Unassembled WGS sequence"/>
</dbReference>
<proteinExistence type="predicted"/>
<evidence type="ECO:0000256" key="1">
    <source>
        <dbReference type="SAM" id="MobiDB-lite"/>
    </source>
</evidence>